<evidence type="ECO:0000256" key="1">
    <source>
        <dbReference type="ARBA" id="ARBA00022741"/>
    </source>
</evidence>
<dbReference type="PRINTS" id="PR00038">
    <property type="entry name" value="HTHLUXR"/>
</dbReference>
<dbReference type="InterPro" id="IPR000792">
    <property type="entry name" value="Tscrpt_reg_LuxR_C"/>
</dbReference>
<dbReference type="GO" id="GO:0005524">
    <property type="term" value="F:ATP binding"/>
    <property type="evidence" value="ECO:0007669"/>
    <property type="project" value="UniProtKB-KW"/>
</dbReference>
<dbReference type="PANTHER" id="PTHR16305:SF35">
    <property type="entry name" value="TRANSCRIPTIONAL ACTIVATOR DOMAIN"/>
    <property type="match status" value="1"/>
</dbReference>
<dbReference type="Gene3D" id="1.10.10.10">
    <property type="entry name" value="Winged helix-like DNA-binding domain superfamily/Winged helix DNA-binding domain"/>
    <property type="match status" value="1"/>
</dbReference>
<dbReference type="GO" id="GO:0005737">
    <property type="term" value="C:cytoplasm"/>
    <property type="evidence" value="ECO:0007669"/>
    <property type="project" value="TreeGrafter"/>
</dbReference>
<sequence length="961" mass="102585">MVKDAQLVPVNESGAPGRTVSPVLVGRDRELERLVAAVAATPSVSVVEGEAGIGKSRLLAELAARPELADRRLLSGGCGQIREPFPLGPIVEAMRGRAADLTGAALSPVAGALRGLLPELEAVLPEPPPPLENRAAERHRLFRGLVEVLAALGPAVLVVEDLHWADEQTVEFLGYLLGTPQGELSVVLTYRGDEAAAAVRAMTARPPDSVRHEHLALAPLDTAQTRVLAAAILGVDEVTEEFAEHLRARASGLPLAVQELLALLRTRGALIKWEGGWARRALDALDVPVGVRALVQERVSRLPAEARAVVETAAVLQLAVPVSVLAHAAGRPEPEAMDGALDSGLLAEREGTVGFRHVLAAQAVYEAIPVGRRRAMHAAAAAAVQGLRQVPLGQMAHHLRQSGRTPEWADAAARAAEQAAALGDEAEAARLLEDLLRNAELDPVRRAQFTVRLGWAALQVLPFPQVRELITEALRSELPAALRGELRFLSGMHSEVTRDDPTRRNSVLAGAIEDLGDRPDLAAWALVLLGLPVVPGVSPEEERGRLDHALALLPAVEDRAMRLLILGKLAMVFVVMGDARWVDLTERVRAETGARARDHQEVNAYCSIAEDAGYAGHHDLARSLLETALDTADPDLQGVSEQRARARLTVVDYCRGSWGGLRPMVDALRRQGDARPHESLIVDTVAACLAPAPGRLDLALDVLRDVVGRAFARGDFDLLPVPVSMLLRLAVARGEHDAAIAETAAAVHAWESKEMWPAGVRAVPALVETLLAAGRGDDAAELVDRYEARLRGLDAPLAVPALGQARGLLQAADQRWAEAARSLTAAAEGFRALPAAYDAAQADERAAACLLRAGDPAAGPILQVVTTVYAELGARWDLDRANLLGRTWGVRLPQLAQPREAGGSALSSRQEQVARLAATGLTNQEIAKEMFLSPKTVDKHLSAAMRKIGARSRTELALFYR</sequence>
<dbReference type="GO" id="GO:0004016">
    <property type="term" value="F:adenylate cyclase activity"/>
    <property type="evidence" value="ECO:0007669"/>
    <property type="project" value="TreeGrafter"/>
</dbReference>
<evidence type="ECO:0000256" key="2">
    <source>
        <dbReference type="ARBA" id="ARBA00022840"/>
    </source>
</evidence>
<dbReference type="InterPro" id="IPR041664">
    <property type="entry name" value="AAA_16"/>
</dbReference>
<dbReference type="InterPro" id="IPR016032">
    <property type="entry name" value="Sig_transdc_resp-reg_C-effctor"/>
</dbReference>
<dbReference type="SUPFAM" id="SSF46894">
    <property type="entry name" value="C-terminal effector domain of the bipartite response regulators"/>
    <property type="match status" value="1"/>
</dbReference>
<dbReference type="PROSITE" id="PS50043">
    <property type="entry name" value="HTH_LUXR_2"/>
    <property type="match status" value="1"/>
</dbReference>
<dbReference type="Pfam" id="PF00196">
    <property type="entry name" value="GerE"/>
    <property type="match status" value="1"/>
</dbReference>
<dbReference type="EMBL" id="JACHJU010000003">
    <property type="protein sequence ID" value="MBB4942256.1"/>
    <property type="molecule type" value="Genomic_DNA"/>
</dbReference>
<dbReference type="PANTHER" id="PTHR16305">
    <property type="entry name" value="TESTICULAR SOLUBLE ADENYLYL CYCLASE"/>
    <property type="match status" value="1"/>
</dbReference>
<dbReference type="InterPro" id="IPR036388">
    <property type="entry name" value="WH-like_DNA-bd_sf"/>
</dbReference>
<dbReference type="InterPro" id="IPR027417">
    <property type="entry name" value="P-loop_NTPase"/>
</dbReference>
<keyword evidence="4" id="KW-0238">DNA-binding</keyword>
<proteinExistence type="predicted"/>
<dbReference type="CDD" id="cd06170">
    <property type="entry name" value="LuxR_C_like"/>
    <property type="match status" value="1"/>
</dbReference>
<dbReference type="SUPFAM" id="SSF52540">
    <property type="entry name" value="P-loop containing nucleoside triphosphate hydrolases"/>
    <property type="match status" value="1"/>
</dbReference>
<dbReference type="PROSITE" id="PS00622">
    <property type="entry name" value="HTH_LUXR_1"/>
    <property type="match status" value="1"/>
</dbReference>
<dbReference type="RefSeq" id="WP_184758258.1">
    <property type="nucleotide sequence ID" value="NZ_BAABEK010000087.1"/>
</dbReference>
<keyword evidence="1" id="KW-0547">Nucleotide-binding</keyword>
<organism evidence="4 5">
    <name type="scientific">Streptosporangium album</name>
    <dbReference type="NCBI Taxonomy" id="47479"/>
    <lineage>
        <taxon>Bacteria</taxon>
        <taxon>Bacillati</taxon>
        <taxon>Actinomycetota</taxon>
        <taxon>Actinomycetes</taxon>
        <taxon>Streptosporangiales</taxon>
        <taxon>Streptosporangiaceae</taxon>
        <taxon>Streptosporangium</taxon>
    </lineage>
</organism>
<evidence type="ECO:0000313" key="4">
    <source>
        <dbReference type="EMBL" id="MBB4942256.1"/>
    </source>
</evidence>
<evidence type="ECO:0000259" key="3">
    <source>
        <dbReference type="PROSITE" id="PS50043"/>
    </source>
</evidence>
<protein>
    <submittedName>
        <fullName evidence="4">DNA-binding CsgD family transcriptional regulator</fullName>
    </submittedName>
</protein>
<dbReference type="Proteomes" id="UP000534286">
    <property type="component" value="Unassembled WGS sequence"/>
</dbReference>
<accession>A0A7W7WCN2</accession>
<keyword evidence="5" id="KW-1185">Reference proteome</keyword>
<dbReference type="InterPro" id="IPR011990">
    <property type="entry name" value="TPR-like_helical_dom_sf"/>
</dbReference>
<dbReference type="Pfam" id="PF13191">
    <property type="entry name" value="AAA_16"/>
    <property type="match status" value="1"/>
</dbReference>
<evidence type="ECO:0000313" key="5">
    <source>
        <dbReference type="Proteomes" id="UP000534286"/>
    </source>
</evidence>
<comment type="caution">
    <text evidence="4">The sequence shown here is derived from an EMBL/GenBank/DDBJ whole genome shotgun (WGS) entry which is preliminary data.</text>
</comment>
<keyword evidence="2" id="KW-0067">ATP-binding</keyword>
<name>A0A7W7WCN2_9ACTN</name>
<gene>
    <name evidence="4" type="ORF">FHR32_006642</name>
</gene>
<feature type="domain" description="HTH luxR-type" evidence="3">
    <location>
        <begin position="899"/>
        <end position="961"/>
    </location>
</feature>
<dbReference type="Gene3D" id="1.25.40.10">
    <property type="entry name" value="Tetratricopeptide repeat domain"/>
    <property type="match status" value="1"/>
</dbReference>
<reference evidence="4 5" key="1">
    <citation type="submission" date="2020-08" db="EMBL/GenBank/DDBJ databases">
        <title>Sequencing the genomes of 1000 actinobacteria strains.</title>
        <authorList>
            <person name="Klenk H.-P."/>
        </authorList>
    </citation>
    <scope>NUCLEOTIDE SEQUENCE [LARGE SCALE GENOMIC DNA]</scope>
    <source>
        <strain evidence="4 5">DSM 43023</strain>
    </source>
</reference>
<dbReference type="GO" id="GO:0003677">
    <property type="term" value="F:DNA binding"/>
    <property type="evidence" value="ECO:0007669"/>
    <property type="project" value="UniProtKB-KW"/>
</dbReference>
<dbReference type="SMART" id="SM00421">
    <property type="entry name" value="HTH_LUXR"/>
    <property type="match status" value="1"/>
</dbReference>
<dbReference type="AlphaFoldDB" id="A0A7W7WCN2"/>
<dbReference type="GO" id="GO:0006355">
    <property type="term" value="P:regulation of DNA-templated transcription"/>
    <property type="evidence" value="ECO:0007669"/>
    <property type="project" value="InterPro"/>
</dbReference>